<evidence type="ECO:0000313" key="2">
    <source>
        <dbReference type="EMBL" id="BBY60798.1"/>
    </source>
</evidence>
<evidence type="ECO:0000256" key="1">
    <source>
        <dbReference type="SAM" id="MobiDB-lite"/>
    </source>
</evidence>
<dbReference type="AlphaFoldDB" id="A0A7I7SVG7"/>
<dbReference type="KEGG" id="msar:MSAR_39340"/>
<reference evidence="2 3" key="1">
    <citation type="journal article" date="2019" name="Emerg. Microbes Infect.">
        <title>Comprehensive subspecies identification of 175 nontuberculous mycobacteria species based on 7547 genomic profiles.</title>
        <authorList>
            <person name="Matsumoto Y."/>
            <person name="Kinjo T."/>
            <person name="Motooka D."/>
            <person name="Nabeya D."/>
            <person name="Jung N."/>
            <person name="Uechi K."/>
            <person name="Horii T."/>
            <person name="Iida T."/>
            <person name="Fujita J."/>
            <person name="Nakamura S."/>
        </authorList>
    </citation>
    <scope>NUCLEOTIDE SEQUENCE [LARGE SCALE GENOMIC DNA]</scope>
    <source>
        <strain evidence="2 3">JCM 30395</strain>
    </source>
</reference>
<accession>A0A7I7SVG7</accession>
<protein>
    <recommendedName>
        <fullName evidence="4">PE-PGRS family protein</fullName>
    </recommendedName>
</protein>
<name>A0A7I7SVG7_9MYCO</name>
<gene>
    <name evidence="2" type="ORF">MSAR_39340</name>
</gene>
<proteinExistence type="predicted"/>
<evidence type="ECO:0000313" key="3">
    <source>
        <dbReference type="Proteomes" id="UP000466445"/>
    </source>
</evidence>
<dbReference type="EMBL" id="AP022595">
    <property type="protein sequence ID" value="BBY60798.1"/>
    <property type="molecule type" value="Genomic_DNA"/>
</dbReference>
<sequence>MASLPAPGAGVRLFVGNGTAQHPDAGVLLGNGYSWIAETCPSGGCTGGRGGVIGLGGNGGTGGPGGTEGTPGENGNP</sequence>
<organism evidence="2 3">
    <name type="scientific">Mycolicibacterium sarraceniae</name>
    <dbReference type="NCBI Taxonomy" id="1534348"/>
    <lineage>
        <taxon>Bacteria</taxon>
        <taxon>Bacillati</taxon>
        <taxon>Actinomycetota</taxon>
        <taxon>Actinomycetes</taxon>
        <taxon>Mycobacteriales</taxon>
        <taxon>Mycobacteriaceae</taxon>
        <taxon>Mycolicibacterium</taxon>
    </lineage>
</organism>
<dbReference type="RefSeq" id="WP_163699539.1">
    <property type="nucleotide sequence ID" value="NZ_AP022595.1"/>
</dbReference>
<feature type="compositionally biased region" description="Gly residues" evidence="1">
    <location>
        <begin position="56"/>
        <end position="69"/>
    </location>
</feature>
<dbReference type="Proteomes" id="UP000466445">
    <property type="component" value="Chromosome"/>
</dbReference>
<keyword evidence="3" id="KW-1185">Reference proteome</keyword>
<evidence type="ECO:0008006" key="4">
    <source>
        <dbReference type="Google" id="ProtNLM"/>
    </source>
</evidence>
<feature type="region of interest" description="Disordered" evidence="1">
    <location>
        <begin position="56"/>
        <end position="77"/>
    </location>
</feature>